<keyword evidence="3" id="KW-0560">Oxidoreductase</keyword>
<accession>A0A8H7W2Q3</accession>
<keyword evidence="5" id="KW-1185">Reference proteome</keyword>
<dbReference type="Proteomes" id="UP000664132">
    <property type="component" value="Unassembled WGS sequence"/>
</dbReference>
<reference evidence="4" key="1">
    <citation type="submission" date="2021-02" db="EMBL/GenBank/DDBJ databases">
        <title>Genome sequence Cadophora malorum strain M34.</title>
        <authorList>
            <person name="Stefanovic E."/>
            <person name="Vu D."/>
            <person name="Scully C."/>
            <person name="Dijksterhuis J."/>
            <person name="Roader J."/>
            <person name="Houbraken J."/>
        </authorList>
    </citation>
    <scope>NUCLEOTIDE SEQUENCE</scope>
    <source>
        <strain evidence="4">M34</strain>
    </source>
</reference>
<comment type="similarity">
    <text evidence="1">Belongs to the short-chain dehydrogenases/reductases (SDR) family.</text>
</comment>
<evidence type="ECO:0000256" key="3">
    <source>
        <dbReference type="ARBA" id="ARBA00023002"/>
    </source>
</evidence>
<name>A0A8H7W2Q3_9HELO</name>
<dbReference type="EMBL" id="JAFJYH010000343">
    <property type="protein sequence ID" value="KAG4412947.1"/>
    <property type="molecule type" value="Genomic_DNA"/>
</dbReference>
<organism evidence="4 5">
    <name type="scientific">Cadophora malorum</name>
    <dbReference type="NCBI Taxonomy" id="108018"/>
    <lineage>
        <taxon>Eukaryota</taxon>
        <taxon>Fungi</taxon>
        <taxon>Dikarya</taxon>
        <taxon>Ascomycota</taxon>
        <taxon>Pezizomycotina</taxon>
        <taxon>Leotiomycetes</taxon>
        <taxon>Helotiales</taxon>
        <taxon>Ploettnerulaceae</taxon>
        <taxon>Cadophora</taxon>
    </lineage>
</organism>
<evidence type="ECO:0000256" key="1">
    <source>
        <dbReference type="ARBA" id="ARBA00006484"/>
    </source>
</evidence>
<dbReference type="Gene3D" id="3.40.50.720">
    <property type="entry name" value="NAD(P)-binding Rossmann-like Domain"/>
    <property type="match status" value="1"/>
</dbReference>
<comment type="caution">
    <text evidence="4">The sequence shown here is derived from an EMBL/GenBank/DDBJ whole genome shotgun (WGS) entry which is preliminary data.</text>
</comment>
<dbReference type="PANTHER" id="PTHR24320">
    <property type="entry name" value="RETINOL DEHYDROGENASE"/>
    <property type="match status" value="1"/>
</dbReference>
<dbReference type="InterPro" id="IPR036291">
    <property type="entry name" value="NAD(P)-bd_dom_sf"/>
</dbReference>
<dbReference type="Pfam" id="PF00106">
    <property type="entry name" value="adh_short"/>
    <property type="match status" value="1"/>
</dbReference>
<evidence type="ECO:0000313" key="5">
    <source>
        <dbReference type="Proteomes" id="UP000664132"/>
    </source>
</evidence>
<dbReference type="PANTHER" id="PTHR24320:SF252">
    <property type="entry name" value="DEHYDROGENASE_REDUCTASE FAMILY PROTEIN, PUTATIVE (AFU_ORTHOLOGUE AFUA_3G08550)-RELATED"/>
    <property type="match status" value="1"/>
</dbReference>
<dbReference type="AlphaFoldDB" id="A0A8H7W2Q3"/>
<evidence type="ECO:0000256" key="2">
    <source>
        <dbReference type="ARBA" id="ARBA00022857"/>
    </source>
</evidence>
<dbReference type="PRINTS" id="PR00081">
    <property type="entry name" value="GDHRDH"/>
</dbReference>
<proteinExistence type="inferred from homology"/>
<dbReference type="OrthoDB" id="542013at2759"/>
<evidence type="ECO:0008006" key="6">
    <source>
        <dbReference type="Google" id="ProtNLM"/>
    </source>
</evidence>
<gene>
    <name evidence="4" type="ORF">IFR04_013933</name>
</gene>
<dbReference type="GO" id="GO:0016491">
    <property type="term" value="F:oxidoreductase activity"/>
    <property type="evidence" value="ECO:0007669"/>
    <property type="project" value="UniProtKB-KW"/>
</dbReference>
<sequence>MLKLPKLIYANKFSLTPLPPSGTFANHTILITGGTSGLGLATAVHFLNLGASKVIITGRTLAKAEAAKKEIEAQVHVEDAGVVEVRVLDMSTFAGIKEFADRVKSEVKSVDYVLLNAGVLATTFRMGEEGYEESIAVNCLGTALLAILLLPWVKDAGRGNGHLGVVTSGLHRGIDISPGKWPQKDFFTYFSQEKNWPKGSPNMYAISKLLIQYCVNEISKLAVDKNGTVQAIVNPMCPGMVKTALGRDYRTSALMGVAIDAFMTVATKSTEGGARRLVVPALTTKEENGKYISDSQSHEEYLATVQKNILGPEGQKMQKQVWEEVLSILEQKVPEVRQIVNSGAV</sequence>
<dbReference type="SUPFAM" id="SSF51735">
    <property type="entry name" value="NAD(P)-binding Rossmann-fold domains"/>
    <property type="match status" value="1"/>
</dbReference>
<protein>
    <recommendedName>
        <fullName evidence="6">NAD(P)-binding protein</fullName>
    </recommendedName>
</protein>
<keyword evidence="2" id="KW-0521">NADP</keyword>
<dbReference type="InterPro" id="IPR002347">
    <property type="entry name" value="SDR_fam"/>
</dbReference>
<evidence type="ECO:0000313" key="4">
    <source>
        <dbReference type="EMBL" id="KAG4412947.1"/>
    </source>
</evidence>